<protein>
    <submittedName>
        <fullName evidence="2">16187_t:CDS:1</fullName>
    </submittedName>
</protein>
<keyword evidence="3" id="KW-1185">Reference proteome</keyword>
<evidence type="ECO:0000313" key="3">
    <source>
        <dbReference type="Proteomes" id="UP000789570"/>
    </source>
</evidence>
<organism evidence="2 3">
    <name type="scientific">Funneliformis caledonium</name>
    <dbReference type="NCBI Taxonomy" id="1117310"/>
    <lineage>
        <taxon>Eukaryota</taxon>
        <taxon>Fungi</taxon>
        <taxon>Fungi incertae sedis</taxon>
        <taxon>Mucoromycota</taxon>
        <taxon>Glomeromycotina</taxon>
        <taxon>Glomeromycetes</taxon>
        <taxon>Glomerales</taxon>
        <taxon>Glomeraceae</taxon>
        <taxon>Funneliformis</taxon>
    </lineage>
</organism>
<feature type="chain" id="PRO_5040469000" evidence="1">
    <location>
        <begin position="21"/>
        <end position="315"/>
    </location>
</feature>
<evidence type="ECO:0000313" key="2">
    <source>
        <dbReference type="EMBL" id="CAG8741298.1"/>
    </source>
</evidence>
<accession>A0A9N9NM06</accession>
<keyword evidence="1" id="KW-0732">Signal</keyword>
<sequence>MKSFIFTLIFVLITSPSGFSRDTNNDDACARISTGYEQSNRDPEFSANYSDVKACFEAFPYDREIAENTIETIKKTLQGFFVYLSQAKEEPKQGYSFRSVDLIKELDSLLLKNYTSEFQFMLNVNNLIAELKDPHLRFIPLCYQKFIYSQQLSLYSVINKEGVQIIKIFDDEIDSNNVDCEVTHIDGRPSMEVIKEFAEERIDVSKDSGVRFNDALASLRINEIGDRIISARMFTLRNVLPEKSSIEYSLLCANDINTTFTREWKIGSVYYDRFNTTDDFRNAFCLKNEIIDESVNVSKMFEPKIYNKPMVECEL</sequence>
<dbReference type="AlphaFoldDB" id="A0A9N9NM06"/>
<dbReference type="EMBL" id="CAJVPQ010015013">
    <property type="protein sequence ID" value="CAG8741298.1"/>
    <property type="molecule type" value="Genomic_DNA"/>
</dbReference>
<reference evidence="2" key="1">
    <citation type="submission" date="2021-06" db="EMBL/GenBank/DDBJ databases">
        <authorList>
            <person name="Kallberg Y."/>
            <person name="Tangrot J."/>
            <person name="Rosling A."/>
        </authorList>
    </citation>
    <scope>NUCLEOTIDE SEQUENCE</scope>
    <source>
        <strain evidence="2">UK204</strain>
    </source>
</reference>
<feature type="signal peptide" evidence="1">
    <location>
        <begin position="1"/>
        <end position="20"/>
    </location>
</feature>
<dbReference type="InterPro" id="IPR052766">
    <property type="entry name" value="S41A_metabolite_peptidase"/>
</dbReference>
<proteinExistence type="predicted"/>
<feature type="non-terminal residue" evidence="2">
    <location>
        <position position="1"/>
    </location>
</feature>
<dbReference type="PANTHER" id="PTHR37049:SF4">
    <property type="entry name" value="RHODANESE DOMAIN-CONTAINING PROTEIN"/>
    <property type="match status" value="1"/>
</dbReference>
<dbReference type="PANTHER" id="PTHR37049">
    <property type="entry name" value="PEPTIDASE S41 FAMILY PROTEIN"/>
    <property type="match status" value="1"/>
</dbReference>
<gene>
    <name evidence="2" type="ORF">FCALED_LOCUS15637</name>
</gene>
<dbReference type="OrthoDB" id="27214at2759"/>
<dbReference type="Proteomes" id="UP000789570">
    <property type="component" value="Unassembled WGS sequence"/>
</dbReference>
<comment type="caution">
    <text evidence="2">The sequence shown here is derived from an EMBL/GenBank/DDBJ whole genome shotgun (WGS) entry which is preliminary data.</text>
</comment>
<name>A0A9N9NM06_9GLOM</name>
<evidence type="ECO:0000256" key="1">
    <source>
        <dbReference type="SAM" id="SignalP"/>
    </source>
</evidence>